<evidence type="ECO:0000259" key="2">
    <source>
        <dbReference type="SMART" id="SM00062"/>
    </source>
</evidence>
<evidence type="ECO:0000256" key="1">
    <source>
        <dbReference type="SAM" id="SignalP"/>
    </source>
</evidence>
<keyword evidence="4" id="KW-1185">Reference proteome</keyword>
<evidence type="ECO:0000313" key="4">
    <source>
        <dbReference type="Proteomes" id="UP000305887"/>
    </source>
</evidence>
<feature type="domain" description="Solute-binding protein family 3/N-terminal" evidence="2">
    <location>
        <begin position="53"/>
        <end position="291"/>
    </location>
</feature>
<dbReference type="Proteomes" id="UP000305887">
    <property type="component" value="Unassembled WGS sequence"/>
</dbReference>
<dbReference type="RefSeq" id="WP_139074998.1">
    <property type="nucleotide sequence ID" value="NZ_VDFU01000002.1"/>
</dbReference>
<gene>
    <name evidence="3" type="ORF">FHG66_01880</name>
</gene>
<dbReference type="EMBL" id="VDFU01000002">
    <property type="protein sequence ID" value="TNC52314.1"/>
    <property type="molecule type" value="Genomic_DNA"/>
</dbReference>
<protein>
    <submittedName>
        <fullName evidence="3">Transporter substrate-binding domain-containing protein</fullName>
    </submittedName>
</protein>
<evidence type="ECO:0000313" key="3">
    <source>
        <dbReference type="EMBL" id="TNC52314.1"/>
    </source>
</evidence>
<dbReference type="AlphaFoldDB" id="A0A5C4N5S9"/>
<sequence>MRRRAAFLGLLGALALPGAALARCEGVVPGQRVQNADRDFVGQDLDEIVERGWIEFAVYEDLPPYSWEEGGEPQGIDIGLGRIIAEALGVEPRFRFVTSGENLEADLRYNVWQGLPMGGADNIVANVMLHVPYDSTFACRVEQVVFSGQAYREQVAIAYRQDVYPEDVPTPAYFRFDLVAVENDTIADFYLASFEGGQMNANIRRFPSMALAMEALNRGDVPAAMGPRAMLEAGAGSGVLVATPPLPGLAVGAWTVGIAVHHSHRDLGYAVDDAIAAALADGRVAALFENAGLSFTPPER</sequence>
<reference evidence="3 4" key="1">
    <citation type="submission" date="2019-06" db="EMBL/GenBank/DDBJ databases">
        <title>YIM 131921 draft genome.</title>
        <authorList>
            <person name="Jiang L."/>
        </authorList>
    </citation>
    <scope>NUCLEOTIDE SEQUENCE [LARGE SCALE GENOMIC DNA]</scope>
    <source>
        <strain evidence="3 4">YIM 131921</strain>
    </source>
</reference>
<accession>A0A5C4N5S9</accession>
<proteinExistence type="predicted"/>
<feature type="signal peptide" evidence="1">
    <location>
        <begin position="1"/>
        <end position="22"/>
    </location>
</feature>
<name>A0A5C4N5S9_9RHOB</name>
<comment type="caution">
    <text evidence="3">The sequence shown here is derived from an EMBL/GenBank/DDBJ whole genome shotgun (WGS) entry which is preliminary data.</text>
</comment>
<dbReference type="OrthoDB" id="6192933at2"/>
<dbReference type="SUPFAM" id="SSF53850">
    <property type="entry name" value="Periplasmic binding protein-like II"/>
    <property type="match status" value="1"/>
</dbReference>
<feature type="chain" id="PRO_5022694520" evidence="1">
    <location>
        <begin position="23"/>
        <end position="300"/>
    </location>
</feature>
<keyword evidence="1" id="KW-0732">Signal</keyword>
<organism evidence="3 4">
    <name type="scientific">Rubellimicrobium rubrum</name>
    <dbReference type="NCBI Taxonomy" id="2585369"/>
    <lineage>
        <taxon>Bacteria</taxon>
        <taxon>Pseudomonadati</taxon>
        <taxon>Pseudomonadota</taxon>
        <taxon>Alphaproteobacteria</taxon>
        <taxon>Rhodobacterales</taxon>
        <taxon>Roseobacteraceae</taxon>
        <taxon>Rubellimicrobium</taxon>
    </lineage>
</organism>
<dbReference type="Gene3D" id="3.40.190.10">
    <property type="entry name" value="Periplasmic binding protein-like II"/>
    <property type="match status" value="2"/>
</dbReference>
<dbReference type="InterPro" id="IPR001638">
    <property type="entry name" value="Solute-binding_3/MltF_N"/>
</dbReference>
<dbReference type="FunFam" id="3.40.190.10:FF:000806">
    <property type="entry name" value="Polar amino acid uptake family ABC transporter, periplasmic substrate-binding protein"/>
    <property type="match status" value="1"/>
</dbReference>
<dbReference type="SMART" id="SM00062">
    <property type="entry name" value="PBPb"/>
    <property type="match status" value="1"/>
</dbReference>